<dbReference type="Proteomes" id="UP000053424">
    <property type="component" value="Unassembled WGS sequence"/>
</dbReference>
<name>A0A0C3CCH5_HEBCY</name>
<evidence type="ECO:0000313" key="1">
    <source>
        <dbReference type="EMBL" id="KIM41321.1"/>
    </source>
</evidence>
<accession>A0A0C3CCH5</accession>
<reference evidence="2" key="2">
    <citation type="submission" date="2015-01" db="EMBL/GenBank/DDBJ databases">
        <title>Evolutionary Origins and Diversification of the Mycorrhizal Mutualists.</title>
        <authorList>
            <consortium name="DOE Joint Genome Institute"/>
            <consortium name="Mycorrhizal Genomics Consortium"/>
            <person name="Kohler A."/>
            <person name="Kuo A."/>
            <person name="Nagy L.G."/>
            <person name="Floudas D."/>
            <person name="Copeland A."/>
            <person name="Barry K.W."/>
            <person name="Cichocki N."/>
            <person name="Veneault-Fourrey C."/>
            <person name="LaButti K."/>
            <person name="Lindquist E.A."/>
            <person name="Lipzen A."/>
            <person name="Lundell T."/>
            <person name="Morin E."/>
            <person name="Murat C."/>
            <person name="Riley R."/>
            <person name="Ohm R."/>
            <person name="Sun H."/>
            <person name="Tunlid A."/>
            <person name="Henrissat B."/>
            <person name="Grigoriev I.V."/>
            <person name="Hibbett D.S."/>
            <person name="Martin F."/>
        </authorList>
    </citation>
    <scope>NUCLEOTIDE SEQUENCE [LARGE SCALE GENOMIC DNA]</scope>
    <source>
        <strain evidence="2">h7</strain>
    </source>
</reference>
<gene>
    <name evidence="1" type="ORF">M413DRAFT_445348</name>
</gene>
<reference evidence="1 2" key="1">
    <citation type="submission" date="2014-04" db="EMBL/GenBank/DDBJ databases">
        <authorList>
            <consortium name="DOE Joint Genome Institute"/>
            <person name="Kuo A."/>
            <person name="Gay G."/>
            <person name="Dore J."/>
            <person name="Kohler A."/>
            <person name="Nagy L.G."/>
            <person name="Floudas D."/>
            <person name="Copeland A."/>
            <person name="Barry K.W."/>
            <person name="Cichocki N."/>
            <person name="Veneault-Fourrey C."/>
            <person name="LaButti K."/>
            <person name="Lindquist E.A."/>
            <person name="Lipzen A."/>
            <person name="Lundell T."/>
            <person name="Morin E."/>
            <person name="Murat C."/>
            <person name="Sun H."/>
            <person name="Tunlid A."/>
            <person name="Henrissat B."/>
            <person name="Grigoriev I.V."/>
            <person name="Hibbett D.S."/>
            <person name="Martin F."/>
            <person name="Nordberg H.P."/>
            <person name="Cantor M.N."/>
            <person name="Hua S.X."/>
        </authorList>
    </citation>
    <scope>NUCLEOTIDE SEQUENCE [LARGE SCALE GENOMIC DNA]</scope>
    <source>
        <strain evidence="2">h7</strain>
    </source>
</reference>
<protein>
    <submittedName>
        <fullName evidence="1">Uncharacterized protein</fullName>
    </submittedName>
</protein>
<keyword evidence="2" id="KW-1185">Reference proteome</keyword>
<dbReference type="EMBL" id="KN831780">
    <property type="protein sequence ID" value="KIM41321.1"/>
    <property type="molecule type" value="Genomic_DNA"/>
</dbReference>
<dbReference type="HOGENOM" id="CLU_2996701_0_0_1"/>
<evidence type="ECO:0000313" key="2">
    <source>
        <dbReference type="Proteomes" id="UP000053424"/>
    </source>
</evidence>
<organism evidence="1 2">
    <name type="scientific">Hebeloma cylindrosporum</name>
    <dbReference type="NCBI Taxonomy" id="76867"/>
    <lineage>
        <taxon>Eukaryota</taxon>
        <taxon>Fungi</taxon>
        <taxon>Dikarya</taxon>
        <taxon>Basidiomycota</taxon>
        <taxon>Agaricomycotina</taxon>
        <taxon>Agaricomycetes</taxon>
        <taxon>Agaricomycetidae</taxon>
        <taxon>Agaricales</taxon>
        <taxon>Agaricineae</taxon>
        <taxon>Hymenogastraceae</taxon>
        <taxon>Hebeloma</taxon>
    </lineage>
</organism>
<proteinExistence type="predicted"/>
<sequence length="57" mass="6181">MAQSKFTDRGILVNLIAVNDMMLSMLPIGTSNLLLELEAPVKFGHDGMAHQGLKIEA</sequence>
<dbReference type="AlphaFoldDB" id="A0A0C3CCH5"/>